<dbReference type="RefSeq" id="WP_108601998.1">
    <property type="nucleotide sequence ID" value="NZ_CP026604.1"/>
</dbReference>
<feature type="transmembrane region" description="Helical" evidence="1">
    <location>
        <begin position="280"/>
        <end position="304"/>
    </location>
</feature>
<organism evidence="3 4">
    <name type="scientific">Saccharobesus litoralis</name>
    <dbReference type="NCBI Taxonomy" id="2172099"/>
    <lineage>
        <taxon>Bacteria</taxon>
        <taxon>Pseudomonadati</taxon>
        <taxon>Pseudomonadota</taxon>
        <taxon>Gammaproteobacteria</taxon>
        <taxon>Alteromonadales</taxon>
        <taxon>Alteromonadaceae</taxon>
        <taxon>Saccharobesus</taxon>
    </lineage>
</organism>
<evidence type="ECO:0000256" key="1">
    <source>
        <dbReference type="SAM" id="Phobius"/>
    </source>
</evidence>
<keyword evidence="4" id="KW-1185">Reference proteome</keyword>
<dbReference type="KEGG" id="cate:C2869_05470"/>
<feature type="transmembrane region" description="Helical" evidence="1">
    <location>
        <begin position="12"/>
        <end position="38"/>
    </location>
</feature>
<keyword evidence="1" id="KW-0812">Transmembrane</keyword>
<feature type="transmembrane region" description="Helical" evidence="1">
    <location>
        <begin position="100"/>
        <end position="118"/>
    </location>
</feature>
<protein>
    <recommendedName>
        <fullName evidence="2">Peptidase M56 domain-containing protein</fullName>
    </recommendedName>
</protein>
<keyword evidence="1" id="KW-1133">Transmembrane helix</keyword>
<dbReference type="OrthoDB" id="6388556at2"/>
<feature type="domain" description="Peptidase M56" evidence="2">
    <location>
        <begin position="107"/>
        <end position="271"/>
    </location>
</feature>
<accession>A0A2S0VNY5</accession>
<dbReference type="EMBL" id="CP026604">
    <property type="protein sequence ID" value="AWB65926.1"/>
    <property type="molecule type" value="Genomic_DNA"/>
</dbReference>
<dbReference type="Proteomes" id="UP000244441">
    <property type="component" value="Chromosome"/>
</dbReference>
<evidence type="ECO:0000313" key="3">
    <source>
        <dbReference type="EMBL" id="AWB65926.1"/>
    </source>
</evidence>
<dbReference type="Pfam" id="PF05569">
    <property type="entry name" value="Peptidase_M56"/>
    <property type="match status" value="1"/>
</dbReference>
<dbReference type="PANTHER" id="PTHR34978:SF3">
    <property type="entry name" value="SLR0241 PROTEIN"/>
    <property type="match status" value="1"/>
</dbReference>
<dbReference type="PANTHER" id="PTHR34978">
    <property type="entry name" value="POSSIBLE SENSOR-TRANSDUCER PROTEIN BLAR"/>
    <property type="match status" value="1"/>
</dbReference>
<gene>
    <name evidence="3" type="ORF">C2869_05470</name>
</gene>
<dbReference type="Gene3D" id="3.30.2010.10">
    <property type="entry name" value="Metalloproteases ('zincins'), catalytic domain"/>
    <property type="match status" value="1"/>
</dbReference>
<dbReference type="InterPro" id="IPR052173">
    <property type="entry name" value="Beta-lactam_resp_regulator"/>
</dbReference>
<dbReference type="InterPro" id="IPR008756">
    <property type="entry name" value="Peptidase_M56"/>
</dbReference>
<reference evidence="3 4" key="1">
    <citation type="submission" date="2018-01" db="EMBL/GenBank/DDBJ databases">
        <title>Genome sequence of a Cantenovulum-like bacteria.</title>
        <authorList>
            <person name="Tan W.R."/>
            <person name="Lau N.-S."/>
            <person name="Go F."/>
            <person name="Amirul A.-A.A."/>
        </authorList>
    </citation>
    <scope>NUCLEOTIDE SEQUENCE [LARGE SCALE GENOMIC DNA]</scope>
    <source>
        <strain evidence="3 4">CCB-QB4</strain>
    </source>
</reference>
<evidence type="ECO:0000259" key="2">
    <source>
        <dbReference type="Pfam" id="PF05569"/>
    </source>
</evidence>
<dbReference type="AlphaFoldDB" id="A0A2S0VNY5"/>
<name>A0A2S0VNY5_9ALTE</name>
<evidence type="ECO:0000313" key="4">
    <source>
        <dbReference type="Proteomes" id="UP000244441"/>
    </source>
</evidence>
<keyword evidence="1" id="KW-0472">Membrane</keyword>
<sequence length="316" mass="35752">MTSSLTQFANLAVTWLLLSVSLTWLFAALYPFTCHLLNKLNVYQRNALQLIYVVTPIISASLVLLLLQSPNLPSTLVASHCHGELCGPHNLHFDTTPIEGAFLLGLFLVLVVAALFILGRQLFISRHYVAALKQLSSEQAANYRLVKADAMSAWCIGYWQTQVYVTDKLVNKLNERQLACVLAHEFCHASRRDNLRKWLLFCLTTIWPHKLKQQIRTHYSNDSEIICDLAALKIAGSPEKLTAITQLIGQHCQQQNATQQANAKRQQALTQQLTLQPLHFLSLLTANTAMLCIWLGIMFLYVYLSHPFIEWLAQIL</sequence>
<feature type="transmembrane region" description="Helical" evidence="1">
    <location>
        <begin position="50"/>
        <end position="67"/>
    </location>
</feature>
<proteinExistence type="predicted"/>